<evidence type="ECO:0000256" key="1">
    <source>
        <dbReference type="SAM" id="SignalP"/>
    </source>
</evidence>
<dbReference type="PANTHER" id="PTHR34599">
    <property type="entry name" value="PEROXIDASE-RELATED"/>
    <property type="match status" value="1"/>
</dbReference>
<accession>A0ABR6XQM6</accession>
<reference evidence="2 3" key="1">
    <citation type="submission" date="2020-08" db="EMBL/GenBank/DDBJ databases">
        <title>Novel species isolated from subtropical streams in China.</title>
        <authorList>
            <person name="Lu H."/>
        </authorList>
    </citation>
    <scope>NUCLEOTIDE SEQUENCE [LARGE SCALE GENOMIC DNA]</scope>
    <source>
        <strain evidence="2 3">KCTC 52442</strain>
    </source>
</reference>
<dbReference type="CDD" id="cd03398">
    <property type="entry name" value="PAP2_haloperoxidase"/>
    <property type="match status" value="1"/>
</dbReference>
<sequence length="410" mass="44871">MKKIICLMLAGVFAFSHPVAADTVSDWIEFSSRINSPLAPAAEAKVRPESARATTRVALAMFEALNAIDRRYESYVSFPESDKAASVEAAAVTAAYRVLIEHFPSVKNELNDAYAIAMEAIPNDAQREAGRQIGEQAAKAALAVGGIDPKIVQTPYRPHATVGIWTATDLPSIRPHNLAFFPWAISSAEALRSPPPPSINSARWTQDYDEVKRLGGKVSQHRTPHQSLMASYRIMPDILPSLRQTAETNGRSMVQNARMYARVYMAIDDSTLAMSAAKMHYNTWRPIVAIRNAANDGNNATQAEAGWESFLPTPNFPEYPCGHCSYAGSIAEIMVAEDGQKPMKGVRVASLSSPKAVIQILPSWNEWSQQVSDSRIYAGAHFRFANEAGENLGRSAGKAVLDKIMRPLKK</sequence>
<organism evidence="2 3">
    <name type="scientific">Undibacterium amnicola</name>
    <dbReference type="NCBI Taxonomy" id="1834038"/>
    <lineage>
        <taxon>Bacteria</taxon>
        <taxon>Pseudomonadati</taxon>
        <taxon>Pseudomonadota</taxon>
        <taxon>Betaproteobacteria</taxon>
        <taxon>Burkholderiales</taxon>
        <taxon>Oxalobacteraceae</taxon>
        <taxon>Undibacterium</taxon>
    </lineage>
</organism>
<dbReference type="RefSeq" id="WP_186890234.1">
    <property type="nucleotide sequence ID" value="NZ_JACOFU010000002.1"/>
</dbReference>
<dbReference type="SUPFAM" id="SSF48317">
    <property type="entry name" value="Acid phosphatase/Vanadium-dependent haloperoxidase"/>
    <property type="match status" value="1"/>
</dbReference>
<feature type="chain" id="PRO_5046820843" evidence="1">
    <location>
        <begin position="22"/>
        <end position="410"/>
    </location>
</feature>
<protein>
    <submittedName>
        <fullName evidence="2">Vanadium-dependent haloperoxidase</fullName>
    </submittedName>
</protein>
<dbReference type="Proteomes" id="UP000643610">
    <property type="component" value="Unassembled WGS sequence"/>
</dbReference>
<dbReference type="InterPro" id="IPR036938">
    <property type="entry name" value="PAP2/HPO_sf"/>
</dbReference>
<proteinExistence type="predicted"/>
<evidence type="ECO:0000313" key="2">
    <source>
        <dbReference type="EMBL" id="MBC3831217.1"/>
    </source>
</evidence>
<gene>
    <name evidence="2" type="ORF">H8K33_06840</name>
</gene>
<feature type="signal peptide" evidence="1">
    <location>
        <begin position="1"/>
        <end position="21"/>
    </location>
</feature>
<comment type="caution">
    <text evidence="2">The sequence shown here is derived from an EMBL/GenBank/DDBJ whole genome shotgun (WGS) entry which is preliminary data.</text>
</comment>
<keyword evidence="3" id="KW-1185">Reference proteome</keyword>
<dbReference type="InterPro" id="IPR052559">
    <property type="entry name" value="V-haloperoxidase"/>
</dbReference>
<evidence type="ECO:0000313" key="3">
    <source>
        <dbReference type="Proteomes" id="UP000643610"/>
    </source>
</evidence>
<dbReference type="EMBL" id="JACOFU010000002">
    <property type="protein sequence ID" value="MBC3831217.1"/>
    <property type="molecule type" value="Genomic_DNA"/>
</dbReference>
<keyword evidence="1" id="KW-0732">Signal</keyword>
<name>A0ABR6XQM6_9BURK</name>
<dbReference type="PANTHER" id="PTHR34599:SF1">
    <property type="entry name" value="PHOSPHATIDIC ACID PHOSPHATASE TYPE 2_HALOPEROXIDASE DOMAIN-CONTAINING PROTEIN"/>
    <property type="match status" value="1"/>
</dbReference>
<dbReference type="Gene3D" id="1.10.606.20">
    <property type="match status" value="1"/>
</dbReference>